<organism evidence="2 3">
    <name type="scientific">Aureimonas ureilytica</name>
    <dbReference type="NCBI Taxonomy" id="401562"/>
    <lineage>
        <taxon>Bacteria</taxon>
        <taxon>Pseudomonadati</taxon>
        <taxon>Pseudomonadota</taxon>
        <taxon>Alphaproteobacteria</taxon>
        <taxon>Hyphomicrobiales</taxon>
        <taxon>Aurantimonadaceae</taxon>
        <taxon>Aureimonas</taxon>
    </lineage>
</organism>
<dbReference type="PATRIC" id="fig|401562.3.peg.1455"/>
<evidence type="ECO:0000313" key="3">
    <source>
        <dbReference type="Proteomes" id="UP000078272"/>
    </source>
</evidence>
<reference evidence="2 3" key="1">
    <citation type="journal article" date="2016" name="Front. Microbiol.">
        <title>Genomic Resource of Rice Seed Associated Bacteria.</title>
        <authorList>
            <person name="Midha S."/>
            <person name="Bansal K."/>
            <person name="Sharma S."/>
            <person name="Kumar N."/>
            <person name="Patil P.P."/>
            <person name="Chaudhry V."/>
            <person name="Patil P.B."/>
        </authorList>
    </citation>
    <scope>NUCLEOTIDE SEQUENCE [LARGE SCALE GENOMIC DNA]</scope>
    <source>
        <strain evidence="2 3">NS226</strain>
    </source>
</reference>
<dbReference type="EMBL" id="LDPZ01000020">
    <property type="protein sequence ID" value="KTQ95727.1"/>
    <property type="molecule type" value="Genomic_DNA"/>
</dbReference>
<dbReference type="STRING" id="401562.NS365_02165"/>
<evidence type="ECO:0000313" key="2">
    <source>
        <dbReference type="EMBL" id="KTQ95727.1"/>
    </source>
</evidence>
<dbReference type="Proteomes" id="UP000078272">
    <property type="component" value="Unassembled WGS sequence"/>
</dbReference>
<feature type="compositionally biased region" description="Low complexity" evidence="1">
    <location>
        <begin position="58"/>
        <end position="68"/>
    </location>
</feature>
<comment type="caution">
    <text evidence="2">The sequence shown here is derived from an EMBL/GenBank/DDBJ whole genome shotgun (WGS) entry which is preliminary data.</text>
</comment>
<accession>A0A175RAT8</accession>
<dbReference type="AlphaFoldDB" id="A0A175RAT8"/>
<gene>
    <name evidence="2" type="ORF">NS226_09920</name>
</gene>
<feature type="region of interest" description="Disordered" evidence="1">
    <location>
        <begin position="49"/>
        <end position="68"/>
    </location>
</feature>
<protein>
    <recommendedName>
        <fullName evidence="4">Histidine kinase</fullName>
    </recommendedName>
</protein>
<sequence length="68" mass="7228">MPTLTRLLIVLALLAGAVFAVMWALVTFVRPEIVPVTIDVPIPALQERRAPVTPPAPASSTPSVEGLR</sequence>
<evidence type="ECO:0008006" key="4">
    <source>
        <dbReference type="Google" id="ProtNLM"/>
    </source>
</evidence>
<evidence type="ECO:0000256" key="1">
    <source>
        <dbReference type="SAM" id="MobiDB-lite"/>
    </source>
</evidence>
<name>A0A175RAT8_9HYPH</name>
<dbReference type="RefSeq" id="WP_058634864.1">
    <property type="nucleotide sequence ID" value="NZ_LDPZ01000020.1"/>
</dbReference>
<proteinExistence type="predicted"/>